<dbReference type="AlphaFoldDB" id="A0A7X5VC61"/>
<dbReference type="PROSITE" id="PS50977">
    <property type="entry name" value="HTH_TETR_2"/>
    <property type="match status" value="1"/>
</dbReference>
<dbReference type="RefSeq" id="WP_167209388.1">
    <property type="nucleotide sequence ID" value="NZ_JAASRO010000001.1"/>
</dbReference>
<dbReference type="GO" id="GO:0003677">
    <property type="term" value="F:DNA binding"/>
    <property type="evidence" value="ECO:0007669"/>
    <property type="project" value="UniProtKB-UniRule"/>
</dbReference>
<name>A0A7X5VC61_9ACTN</name>
<gene>
    <name evidence="4" type="ORF">BJY22_004241</name>
</gene>
<comment type="caution">
    <text evidence="4">The sequence shown here is derived from an EMBL/GenBank/DDBJ whole genome shotgun (WGS) entry which is preliminary data.</text>
</comment>
<feature type="domain" description="HTH tetR-type" evidence="3">
    <location>
        <begin position="6"/>
        <end position="65"/>
    </location>
</feature>
<dbReference type="EMBL" id="JAASRO010000001">
    <property type="protein sequence ID" value="NIK58524.1"/>
    <property type="molecule type" value="Genomic_DNA"/>
</dbReference>
<dbReference type="Gene3D" id="1.10.357.10">
    <property type="entry name" value="Tetracycline Repressor, domain 2"/>
    <property type="match status" value="1"/>
</dbReference>
<dbReference type="Proteomes" id="UP000555407">
    <property type="component" value="Unassembled WGS sequence"/>
</dbReference>
<evidence type="ECO:0000259" key="3">
    <source>
        <dbReference type="PROSITE" id="PS50977"/>
    </source>
</evidence>
<dbReference type="InterPro" id="IPR001647">
    <property type="entry name" value="HTH_TetR"/>
</dbReference>
<evidence type="ECO:0000313" key="4">
    <source>
        <dbReference type="EMBL" id="NIK58524.1"/>
    </source>
</evidence>
<keyword evidence="1 2" id="KW-0238">DNA-binding</keyword>
<organism evidence="4 5">
    <name type="scientific">Kribbella shirazensis</name>
    <dbReference type="NCBI Taxonomy" id="1105143"/>
    <lineage>
        <taxon>Bacteria</taxon>
        <taxon>Bacillati</taxon>
        <taxon>Actinomycetota</taxon>
        <taxon>Actinomycetes</taxon>
        <taxon>Propionibacteriales</taxon>
        <taxon>Kribbellaceae</taxon>
        <taxon>Kribbella</taxon>
    </lineage>
</organism>
<feature type="DNA-binding region" description="H-T-H motif" evidence="2">
    <location>
        <begin position="28"/>
        <end position="47"/>
    </location>
</feature>
<evidence type="ECO:0000256" key="2">
    <source>
        <dbReference type="PROSITE-ProRule" id="PRU00335"/>
    </source>
</evidence>
<sequence length="198" mass="21715">MAKRALYSRDEILDAAVLAVHEHGHAATVADVTKLLKAPSGSIYHRFPSRQSLFVSAWMRCVRQFQNTFADIGTEDPVEAIVATGLQIPRFCRDHPAEARTLTLFRYQVLMADPPAELVPELEVLNAPVAEHIAALARSRYGRITQRRLELVALACRDTPYGIVRGLIGGPIPTWLDEPIAAASRAIALLNDKPGQSG</sequence>
<accession>A0A7X5VC61</accession>
<protein>
    <submittedName>
        <fullName evidence="4">AcrR family transcriptional regulator</fullName>
    </submittedName>
</protein>
<dbReference type="Pfam" id="PF00440">
    <property type="entry name" value="TetR_N"/>
    <property type="match status" value="1"/>
</dbReference>
<keyword evidence="5" id="KW-1185">Reference proteome</keyword>
<dbReference type="SUPFAM" id="SSF46689">
    <property type="entry name" value="Homeodomain-like"/>
    <property type="match status" value="1"/>
</dbReference>
<proteinExistence type="predicted"/>
<evidence type="ECO:0000256" key="1">
    <source>
        <dbReference type="ARBA" id="ARBA00023125"/>
    </source>
</evidence>
<dbReference type="InterPro" id="IPR009057">
    <property type="entry name" value="Homeodomain-like_sf"/>
</dbReference>
<reference evidence="4 5" key="1">
    <citation type="submission" date="2020-03" db="EMBL/GenBank/DDBJ databases">
        <title>Sequencing the genomes of 1000 actinobacteria strains.</title>
        <authorList>
            <person name="Klenk H.-P."/>
        </authorList>
    </citation>
    <scope>NUCLEOTIDE SEQUENCE [LARGE SCALE GENOMIC DNA]</scope>
    <source>
        <strain evidence="4 5">DSM 45490</strain>
    </source>
</reference>
<evidence type="ECO:0000313" key="5">
    <source>
        <dbReference type="Proteomes" id="UP000555407"/>
    </source>
</evidence>